<feature type="coiled-coil region" evidence="1">
    <location>
        <begin position="301"/>
        <end position="328"/>
    </location>
</feature>
<sequence>MADDKSSKGSSAPPGGPAKRPHATLDLKATEIKITPVAKGPEPSASKSASRAMPDKQVPFPAAASAYATSENVRPQSNSEARMQAEPQKSEQAKPAPSTTDKSANPKVVVERRGGFFSHLVAGVVGGVLSFLALQWVVPELGLETTSSRFANDTASLTERLGALERKVSKNAPASDLAVVTNRVADLEKTAQTIPALTDSQKQLIAETKAALASAASDSGSTQVIERVGKIEDKLKALADAGVNDPNPTRIEQLAGLTAKIVDLETSLPTQLAALRANVTKDVDSRVQAATAAGETAQAGTQRLDKDVANLKTDAARIEANVDANKNATARVAADLSTVQDQATQVATALETLKANVAKPADVAAAVAPVAERTASLENSIQQVVQSESARKKTAEQVVLALQLQNLKRVIESGQKYAAPLNEIESAAGDSLDLGALKDLQNTGAPTLAELKTEFRPAANAAMDAESGTQNSGVVDRLWAEAKSVVRVRRIDLKPDDKSTEAVLGRMQVALNDGRIGDVLELSKDLPQPAQDAARPFLDRLNARVGVDSTLAQLEAQLKSSIAPGSAPAAKSAP</sequence>
<dbReference type="Proteomes" id="UP000002033">
    <property type="component" value="Chromosome"/>
</dbReference>
<dbReference type="RefSeq" id="WP_013217398.1">
    <property type="nucleotide sequence ID" value="NC_014313.1"/>
</dbReference>
<feature type="compositionally biased region" description="Polar residues" evidence="2">
    <location>
        <begin position="67"/>
        <end position="81"/>
    </location>
</feature>
<dbReference type="STRING" id="582899.Hden_3448"/>
<dbReference type="KEGG" id="hdn:Hden_3448"/>
<organism evidence="4 5">
    <name type="scientific">Hyphomicrobium denitrificans (strain ATCC 51888 / DSM 1869 / NCIMB 11706 / TK 0415)</name>
    <dbReference type="NCBI Taxonomy" id="582899"/>
    <lineage>
        <taxon>Bacteria</taxon>
        <taxon>Pseudomonadati</taxon>
        <taxon>Pseudomonadota</taxon>
        <taxon>Alphaproteobacteria</taxon>
        <taxon>Hyphomicrobiales</taxon>
        <taxon>Hyphomicrobiaceae</taxon>
        <taxon>Hyphomicrobium</taxon>
    </lineage>
</organism>
<protein>
    <submittedName>
        <fullName evidence="4">Uncharacterized protein</fullName>
    </submittedName>
</protein>
<reference evidence="5" key="1">
    <citation type="journal article" date="2011" name="J. Bacteriol.">
        <title>Genome sequences of eight morphologically diverse alphaproteobacteria.</title>
        <authorList>
            <consortium name="US DOE Joint Genome Institute"/>
            <person name="Brown P.J."/>
            <person name="Kysela D.T."/>
            <person name="Buechlein A."/>
            <person name="Hemmerich C."/>
            <person name="Brun Y.V."/>
        </authorList>
    </citation>
    <scope>NUCLEOTIDE SEQUENCE [LARGE SCALE GENOMIC DNA]</scope>
    <source>
        <strain evidence="5">ATCC 51888 / DSM 1869 / NCIB 11706 / TK 0415</strain>
    </source>
</reference>
<evidence type="ECO:0000256" key="3">
    <source>
        <dbReference type="SAM" id="Phobius"/>
    </source>
</evidence>
<feature type="region of interest" description="Disordered" evidence="2">
    <location>
        <begin position="1"/>
        <end position="107"/>
    </location>
</feature>
<dbReference type="HOGENOM" id="CLU_479643_0_0_5"/>
<dbReference type="AlphaFoldDB" id="D8JY35"/>
<proteinExistence type="predicted"/>
<keyword evidence="1" id="KW-0175">Coiled coil</keyword>
<dbReference type="EMBL" id="CP002083">
    <property type="protein sequence ID" value="ADJ25239.1"/>
    <property type="molecule type" value="Genomic_DNA"/>
</dbReference>
<keyword evidence="5" id="KW-1185">Reference proteome</keyword>
<evidence type="ECO:0000256" key="2">
    <source>
        <dbReference type="SAM" id="MobiDB-lite"/>
    </source>
</evidence>
<evidence type="ECO:0000313" key="4">
    <source>
        <dbReference type="EMBL" id="ADJ25239.1"/>
    </source>
</evidence>
<keyword evidence="3" id="KW-0472">Membrane</keyword>
<evidence type="ECO:0000256" key="1">
    <source>
        <dbReference type="SAM" id="Coils"/>
    </source>
</evidence>
<keyword evidence="3" id="KW-1133">Transmembrane helix</keyword>
<gene>
    <name evidence="4" type="ordered locus">Hden_3448</name>
</gene>
<accession>D8JY35</accession>
<dbReference type="eggNOG" id="COG4223">
    <property type="taxonomic scope" value="Bacteria"/>
</dbReference>
<keyword evidence="3" id="KW-0812">Transmembrane</keyword>
<dbReference type="OrthoDB" id="7928291at2"/>
<name>D8JY35_HYPDA</name>
<feature type="transmembrane region" description="Helical" evidence="3">
    <location>
        <begin position="116"/>
        <end position="138"/>
    </location>
</feature>
<evidence type="ECO:0000313" key="5">
    <source>
        <dbReference type="Proteomes" id="UP000002033"/>
    </source>
</evidence>